<feature type="domain" description="Formyl transferase N-terminal" evidence="5">
    <location>
        <begin position="5"/>
        <end position="180"/>
    </location>
</feature>
<dbReference type="InterPro" id="IPR002376">
    <property type="entry name" value="Formyl_transf_N"/>
</dbReference>
<organism evidence="7 8">
    <name type="scientific">Candidatus Roizmanbacteria bacterium CG22_combo_CG10-13_8_21_14_all_38_20</name>
    <dbReference type="NCBI Taxonomy" id="1974862"/>
    <lineage>
        <taxon>Bacteria</taxon>
        <taxon>Candidatus Roizmaniibacteriota</taxon>
    </lineage>
</organism>
<accession>A0A2H0BUT6</accession>
<keyword evidence="4" id="KW-0648">Protein biosynthesis</keyword>
<dbReference type="AlphaFoldDB" id="A0A2H0BUT6"/>
<dbReference type="InterPro" id="IPR036477">
    <property type="entry name" value="Formyl_transf_N_sf"/>
</dbReference>
<gene>
    <name evidence="7" type="ORF">COW99_04025</name>
</gene>
<comment type="similarity">
    <text evidence="1">Belongs to the Fmt family.</text>
</comment>
<evidence type="ECO:0000256" key="1">
    <source>
        <dbReference type="ARBA" id="ARBA00010699"/>
    </source>
</evidence>
<dbReference type="InterPro" id="IPR041711">
    <property type="entry name" value="Met-tRNA-FMT_N"/>
</dbReference>
<protein>
    <recommendedName>
        <fullName evidence="2">methionyl-tRNA formyltransferase</fullName>
        <ecNumber evidence="2">2.1.2.9</ecNumber>
    </recommendedName>
</protein>
<dbReference type="SUPFAM" id="SSF50486">
    <property type="entry name" value="FMT C-terminal domain-like"/>
    <property type="match status" value="1"/>
</dbReference>
<dbReference type="EC" id="2.1.2.9" evidence="2"/>
<dbReference type="Pfam" id="PF02911">
    <property type="entry name" value="Formyl_trans_C"/>
    <property type="match status" value="1"/>
</dbReference>
<sequence length="294" mass="33641">MKKISLVFFGSQKNSAELLGLLVKDDRFKVVAVVTQPDRPVGRRKDITATPVSRVAEKNKIDILKPERGNKKNLLKDSGELYESLRSYSFDLILTYEYGQLLPAEVLSLGKLGGVNIHFSLLPSYRGAAPLPWQILHGEKETGITFSKMGAEFDAGDLLYQEVQEIKSEDTTVELHEKLSMRVLDITPNILLKYLERKLEKVESNYPESYCPRMKREDGYINYIEFKEAVEGNEKRANKIMRMLRAFNPWPGVYTLVNSKRLKILSGKVEGDKFMPENVQWEGYQTQSWAGQKL</sequence>
<dbReference type="Pfam" id="PF00551">
    <property type="entry name" value="Formyl_trans_N"/>
    <property type="match status" value="1"/>
</dbReference>
<name>A0A2H0BUT6_9BACT</name>
<dbReference type="PANTHER" id="PTHR11138:SF5">
    <property type="entry name" value="METHIONYL-TRNA FORMYLTRANSFERASE, MITOCHONDRIAL"/>
    <property type="match status" value="1"/>
</dbReference>
<comment type="caution">
    <text evidence="7">The sequence shown here is derived from an EMBL/GenBank/DDBJ whole genome shotgun (WGS) entry which is preliminary data.</text>
</comment>
<evidence type="ECO:0000256" key="3">
    <source>
        <dbReference type="ARBA" id="ARBA00022679"/>
    </source>
</evidence>
<dbReference type="PANTHER" id="PTHR11138">
    <property type="entry name" value="METHIONYL-TRNA FORMYLTRANSFERASE"/>
    <property type="match status" value="1"/>
</dbReference>
<evidence type="ECO:0000259" key="5">
    <source>
        <dbReference type="Pfam" id="PF00551"/>
    </source>
</evidence>
<dbReference type="EMBL" id="PCTA01000026">
    <property type="protein sequence ID" value="PIP61442.1"/>
    <property type="molecule type" value="Genomic_DNA"/>
</dbReference>
<evidence type="ECO:0000259" key="6">
    <source>
        <dbReference type="Pfam" id="PF02911"/>
    </source>
</evidence>
<evidence type="ECO:0000256" key="4">
    <source>
        <dbReference type="ARBA" id="ARBA00022917"/>
    </source>
</evidence>
<dbReference type="Proteomes" id="UP000231246">
    <property type="component" value="Unassembled WGS sequence"/>
</dbReference>
<reference evidence="7 8" key="1">
    <citation type="submission" date="2017-09" db="EMBL/GenBank/DDBJ databases">
        <title>Depth-based differentiation of microbial function through sediment-hosted aquifers and enrichment of novel symbionts in the deep terrestrial subsurface.</title>
        <authorList>
            <person name="Probst A.J."/>
            <person name="Ladd B."/>
            <person name="Jarett J.K."/>
            <person name="Geller-Mcgrath D.E."/>
            <person name="Sieber C.M."/>
            <person name="Emerson J.B."/>
            <person name="Anantharaman K."/>
            <person name="Thomas B.C."/>
            <person name="Malmstrom R."/>
            <person name="Stieglmeier M."/>
            <person name="Klingl A."/>
            <person name="Woyke T."/>
            <person name="Ryan C.M."/>
            <person name="Banfield J.F."/>
        </authorList>
    </citation>
    <scope>NUCLEOTIDE SEQUENCE [LARGE SCALE GENOMIC DNA]</scope>
    <source>
        <strain evidence="7">CG22_combo_CG10-13_8_21_14_all_38_20</strain>
    </source>
</reference>
<feature type="domain" description="Formyl transferase C-terminal" evidence="6">
    <location>
        <begin position="235"/>
        <end position="273"/>
    </location>
</feature>
<dbReference type="InterPro" id="IPR044135">
    <property type="entry name" value="Met-tRNA-FMT_C"/>
</dbReference>
<dbReference type="GO" id="GO:0004479">
    <property type="term" value="F:methionyl-tRNA formyltransferase activity"/>
    <property type="evidence" value="ECO:0007669"/>
    <property type="project" value="UniProtKB-EC"/>
</dbReference>
<dbReference type="CDD" id="cd08704">
    <property type="entry name" value="Met_tRNA_FMT_C"/>
    <property type="match status" value="1"/>
</dbReference>
<evidence type="ECO:0000313" key="7">
    <source>
        <dbReference type="EMBL" id="PIP61442.1"/>
    </source>
</evidence>
<dbReference type="Gene3D" id="3.40.50.12230">
    <property type="match status" value="1"/>
</dbReference>
<dbReference type="InterPro" id="IPR005793">
    <property type="entry name" value="Formyl_trans_C"/>
</dbReference>
<dbReference type="InterPro" id="IPR011034">
    <property type="entry name" value="Formyl_transferase-like_C_sf"/>
</dbReference>
<proteinExistence type="inferred from homology"/>
<evidence type="ECO:0000313" key="8">
    <source>
        <dbReference type="Proteomes" id="UP000231246"/>
    </source>
</evidence>
<keyword evidence="3" id="KW-0808">Transferase</keyword>
<dbReference type="CDD" id="cd08646">
    <property type="entry name" value="FMT_core_Met-tRNA-FMT_N"/>
    <property type="match status" value="1"/>
</dbReference>
<dbReference type="SUPFAM" id="SSF53328">
    <property type="entry name" value="Formyltransferase"/>
    <property type="match status" value="1"/>
</dbReference>
<evidence type="ECO:0000256" key="2">
    <source>
        <dbReference type="ARBA" id="ARBA00012261"/>
    </source>
</evidence>